<dbReference type="GO" id="GO:0043093">
    <property type="term" value="P:FtsZ-dependent cytokinesis"/>
    <property type="evidence" value="ECO:0007669"/>
    <property type="project" value="UniProtKB-UniRule"/>
</dbReference>
<keyword evidence="3 6" id="KW-0812">Transmembrane</keyword>
<keyword evidence="6" id="KW-0472">Membrane</keyword>
<dbReference type="PANTHER" id="PTHR37820">
    <property type="entry name" value="CELL DIVISION PROTEIN DIVIB"/>
    <property type="match status" value="1"/>
</dbReference>
<evidence type="ECO:0000256" key="5">
    <source>
        <dbReference type="ARBA" id="ARBA00023306"/>
    </source>
</evidence>
<proteinExistence type="inferred from homology"/>
<dbReference type="Pfam" id="PF03799">
    <property type="entry name" value="FtsQ_DivIB_C"/>
    <property type="match status" value="1"/>
</dbReference>
<comment type="function">
    <text evidence="6">Cell division protein that may be involved in stabilizing or promoting the assembly of the division complex.</text>
</comment>
<keyword evidence="4 6" id="KW-1133">Transmembrane helix</keyword>
<dbReference type="EMBL" id="CP047418">
    <property type="protein sequence ID" value="QLL78094.1"/>
    <property type="molecule type" value="Genomic_DNA"/>
</dbReference>
<evidence type="ECO:0000256" key="2">
    <source>
        <dbReference type="ARBA" id="ARBA00022618"/>
    </source>
</evidence>
<accession>A0A7H9EKA6</accession>
<dbReference type="InterPro" id="IPR050487">
    <property type="entry name" value="FtsQ_DivIB"/>
</dbReference>
<evidence type="ECO:0000313" key="9">
    <source>
        <dbReference type="Proteomes" id="UP000510886"/>
    </source>
</evidence>
<comment type="similarity">
    <text evidence="6">Belongs to the FtsQ/DivIB family. DivIB subfamily.</text>
</comment>
<keyword evidence="5 6" id="KW-0131">Cell cycle</keyword>
<name>A0A7H9EKA6_9LACO</name>
<dbReference type="PANTHER" id="PTHR37820:SF1">
    <property type="entry name" value="CELL DIVISION PROTEIN FTSQ"/>
    <property type="match status" value="1"/>
</dbReference>
<sequence>MKLGRHPKTFRAQGPLTPWEKAQKKRAKKVRKQREIPLFKKLRRKMPKTNNVRKRRLHKNATILVTFFVVIAVLAFYFCLPISRANKIQVRHANSYVQAKVIRASGITSGESFFLVRLHQRAIEQKIKTDVRAVQHVSLNYQAGKVVLDVKTHQPVGYQSDGDTYRVIADNGGILSQPLTDTKDNIPVFFNFKQATQLQATAQQIAQLPPRIRNAISEIHYAPTKTSTTRLHLYMNDGNQVLILIPDVSQKMKYYPGIASKLKGKSMIDLQVGAYSYALK</sequence>
<dbReference type="InterPro" id="IPR005548">
    <property type="entry name" value="Cell_div_FtsQ/DivIB_C"/>
</dbReference>
<gene>
    <name evidence="6" type="primary">divIB</name>
    <name evidence="8" type="ORF">GTO87_05445</name>
</gene>
<evidence type="ECO:0000313" key="8">
    <source>
        <dbReference type="EMBL" id="QLL78094.1"/>
    </source>
</evidence>
<dbReference type="InterPro" id="IPR026580">
    <property type="entry name" value="DivIB"/>
</dbReference>
<dbReference type="GO" id="GO:0005886">
    <property type="term" value="C:plasma membrane"/>
    <property type="evidence" value="ECO:0007669"/>
    <property type="project" value="UniProtKB-SubCell"/>
</dbReference>
<dbReference type="KEGG" id="lsw:GTO87_05445"/>
<evidence type="ECO:0000256" key="3">
    <source>
        <dbReference type="ARBA" id="ARBA00022692"/>
    </source>
</evidence>
<dbReference type="Gene3D" id="3.40.50.10960">
    <property type="match status" value="1"/>
</dbReference>
<dbReference type="HAMAP" id="MF_00912">
    <property type="entry name" value="DivIB"/>
    <property type="match status" value="1"/>
</dbReference>
<dbReference type="AlphaFoldDB" id="A0A7H9EKA6"/>
<keyword evidence="1 6" id="KW-1003">Cell membrane</keyword>
<protein>
    <recommendedName>
        <fullName evidence="6">Cell division protein DivIB</fullName>
    </recommendedName>
</protein>
<reference evidence="8 9" key="1">
    <citation type="submission" date="2020-01" db="EMBL/GenBank/DDBJ databases">
        <title>Complete and circular genome sequences of six lactobacillus isolates from horses.</title>
        <authorList>
            <person name="Hassan H.M."/>
        </authorList>
    </citation>
    <scope>NUCLEOTIDE SEQUENCE [LARGE SCALE GENOMIC DNA]</scope>
    <source>
        <strain evidence="8 9">1A</strain>
    </source>
</reference>
<evidence type="ECO:0000256" key="4">
    <source>
        <dbReference type="ARBA" id="ARBA00022989"/>
    </source>
</evidence>
<evidence type="ECO:0000256" key="1">
    <source>
        <dbReference type="ARBA" id="ARBA00022475"/>
    </source>
</evidence>
<organism evidence="8 9">
    <name type="scientific">Ligilactobacillus saerimneri</name>
    <dbReference type="NCBI Taxonomy" id="228229"/>
    <lineage>
        <taxon>Bacteria</taxon>
        <taxon>Bacillati</taxon>
        <taxon>Bacillota</taxon>
        <taxon>Bacilli</taxon>
        <taxon>Lactobacillales</taxon>
        <taxon>Lactobacillaceae</taxon>
        <taxon>Ligilactobacillus</taxon>
    </lineage>
</organism>
<dbReference type="RefSeq" id="WP_180848397.1">
    <property type="nucleotide sequence ID" value="NZ_CP047418.1"/>
</dbReference>
<feature type="domain" description="Cell division protein FtsQ/DivIB C-terminal" evidence="7">
    <location>
        <begin position="161"/>
        <end position="270"/>
    </location>
</feature>
<dbReference type="GO" id="GO:0032153">
    <property type="term" value="C:cell division site"/>
    <property type="evidence" value="ECO:0007669"/>
    <property type="project" value="UniProtKB-UniRule"/>
</dbReference>
<evidence type="ECO:0000259" key="7">
    <source>
        <dbReference type="Pfam" id="PF03799"/>
    </source>
</evidence>
<comment type="subcellular location">
    <subcellularLocation>
        <location evidence="6">Cell membrane</location>
        <topology evidence="6">Single-pass type II membrane protein</topology>
    </subcellularLocation>
    <text evidence="6">Localizes to the division septum.</text>
</comment>
<keyword evidence="2 6" id="KW-0132">Cell division</keyword>
<dbReference type="Proteomes" id="UP000510886">
    <property type="component" value="Chromosome"/>
</dbReference>
<evidence type="ECO:0000256" key="6">
    <source>
        <dbReference type="HAMAP-Rule" id="MF_00912"/>
    </source>
</evidence>